<accession>A0A377GCB6</accession>
<evidence type="ECO:0000313" key="1">
    <source>
        <dbReference type="EMBL" id="STO22466.1"/>
    </source>
</evidence>
<protein>
    <submittedName>
        <fullName evidence="1">Uncharacterized protein</fullName>
    </submittedName>
</protein>
<dbReference type="Proteomes" id="UP000254554">
    <property type="component" value="Unassembled WGS sequence"/>
</dbReference>
<dbReference type="STRING" id="1094715.GCA_000236165_02402"/>
<evidence type="ECO:0000313" key="2">
    <source>
        <dbReference type="Proteomes" id="UP000254554"/>
    </source>
</evidence>
<reference evidence="1 2" key="1">
    <citation type="submission" date="2018-06" db="EMBL/GenBank/DDBJ databases">
        <authorList>
            <consortium name="Pathogen Informatics"/>
            <person name="Doyle S."/>
        </authorList>
    </citation>
    <scope>NUCLEOTIDE SEQUENCE [LARGE SCALE GENOMIC DNA]</scope>
    <source>
        <strain evidence="1 2">NCTC11370</strain>
    </source>
</reference>
<dbReference type="AlphaFoldDB" id="A0A377GCB6"/>
<gene>
    <name evidence="1" type="ORF">NCTC11370_02557</name>
</gene>
<keyword evidence="2" id="KW-1185">Reference proteome</keyword>
<organism evidence="1 2">
    <name type="scientific">Fluoribacter dumoffii</name>
    <dbReference type="NCBI Taxonomy" id="463"/>
    <lineage>
        <taxon>Bacteria</taxon>
        <taxon>Pseudomonadati</taxon>
        <taxon>Pseudomonadota</taxon>
        <taxon>Gammaproteobacteria</taxon>
        <taxon>Legionellales</taxon>
        <taxon>Legionellaceae</taxon>
        <taxon>Fluoribacter</taxon>
    </lineage>
</organism>
<dbReference type="OrthoDB" id="5653303at2"/>
<dbReference type="RefSeq" id="WP_019350143.1">
    <property type="nucleotide sequence ID" value="NZ_UGGT01000001.1"/>
</dbReference>
<sequence>MKHTVTFCVFDHTVGGNPFWHGSFFLSKLDESKQLLEVVETWGFYGVTSTGDKSSRLEQFKIKNHLDVDFQGNHGMLIHEEVRFMDLGHGLHGYTFELTQYQFAQLQKRCADAVAEQEAAIREIVGDGQNFKTDPARKGRVYKEEAYSRQIFEIEQIKAKIEGRPSRLKPFDFHLSFGLWGPSLKNSNTCKTRAVALLEGILTEEQLAPFKNSSFPRMIQGLESILLHSEGPLRIHTRASGKEIFYRDQKLDKEVKLYWSVPPQYFDALSEETVNLFEIDEDYREEVKYLVSQLQRLEWVIRNASLPRQYQKHKEELIQQIIACYKAFAQIEPKSETKINGWHGSFLFLLSLPRSKEEKKLQGKIQHAKILLNSLYMAIVDNWTFDEDFETSSGEEDTPETLVSYLPREEKKKICKIMGRSYLENDEEADVTPRALVPAR</sequence>
<dbReference type="EMBL" id="UGGT01000001">
    <property type="protein sequence ID" value="STO22466.1"/>
    <property type="molecule type" value="Genomic_DNA"/>
</dbReference>
<dbReference type="GeneID" id="93293318"/>
<proteinExistence type="predicted"/>
<name>A0A377GCB6_9GAMM</name>